<dbReference type="CDD" id="cd03259">
    <property type="entry name" value="ABC_Carb_Solutes_like"/>
    <property type="match status" value="1"/>
</dbReference>
<dbReference type="Gene3D" id="3.40.50.300">
    <property type="entry name" value="P-loop containing nucleotide triphosphate hydrolases"/>
    <property type="match status" value="1"/>
</dbReference>
<feature type="domain" description="ABC transporter" evidence="9">
    <location>
        <begin position="5"/>
        <end position="222"/>
    </location>
</feature>
<dbReference type="GO" id="GO:0005524">
    <property type="term" value="F:ATP binding"/>
    <property type="evidence" value="ECO:0007669"/>
    <property type="project" value="UniProtKB-KW"/>
</dbReference>
<gene>
    <name evidence="10" type="ORF">CMUC_1823</name>
</gene>
<dbReference type="SMART" id="SM00382">
    <property type="entry name" value="AAA"/>
    <property type="match status" value="1"/>
</dbReference>
<evidence type="ECO:0000256" key="3">
    <source>
        <dbReference type="ARBA" id="ARBA00022496"/>
    </source>
</evidence>
<dbReference type="InterPro" id="IPR003439">
    <property type="entry name" value="ABC_transporter-like_ATP-bd"/>
</dbReference>
<keyword evidence="4" id="KW-0547">Nucleotide-binding</keyword>
<evidence type="ECO:0000256" key="4">
    <source>
        <dbReference type="ARBA" id="ARBA00022741"/>
    </source>
</evidence>
<sequence length="305" mass="34274">MSEILKISNLNKNFGKQSVLKDVSLALNEGEILTILGESGCGKSTLLRIIAGLENKDSGELKINCGVAMMFQNYALFPHLNVYENIEFALLKTPKNQRASITKELLGKFKIEAIKDKMCDQISGGQAQRVAFARAVANKEKLLLLDEPFANLDHNLRNVLRAELKDMIKQNALSAIMVTHDKQDAFLISDKIALIKNGVILANDTPKQLYFNPSSYEIASFLGDINLVSDVETLPDEFKAWIKQHNFMFRPEQIVIGNRYKAKVLKADFLGSFYELFLEFGGLKFKAIVPSNLDINDEFGFDFLK</sequence>
<keyword evidence="1" id="KW-0813">Transport</keyword>
<dbReference type="PANTHER" id="PTHR42781">
    <property type="entry name" value="SPERMIDINE/PUTRESCINE IMPORT ATP-BINDING PROTEIN POTA"/>
    <property type="match status" value="1"/>
</dbReference>
<keyword evidence="11" id="KW-1185">Reference proteome</keyword>
<dbReference type="InterPro" id="IPR050093">
    <property type="entry name" value="ABC_SmlMolc_Importer"/>
</dbReference>
<keyword evidence="5 10" id="KW-0067">ATP-binding</keyword>
<evidence type="ECO:0000313" key="11">
    <source>
        <dbReference type="Proteomes" id="UP000503264"/>
    </source>
</evidence>
<keyword evidence="3" id="KW-0410">Iron transport</keyword>
<evidence type="ECO:0000256" key="6">
    <source>
        <dbReference type="ARBA" id="ARBA00023004"/>
    </source>
</evidence>
<dbReference type="InterPro" id="IPR027417">
    <property type="entry name" value="P-loop_NTPase"/>
</dbReference>
<name>A0A6G5QIT5_9BACT</name>
<proteinExistence type="predicted"/>
<dbReference type="SUPFAM" id="SSF52540">
    <property type="entry name" value="P-loop containing nucleoside triphosphate hydrolases"/>
    <property type="match status" value="1"/>
</dbReference>
<dbReference type="GO" id="GO:0015408">
    <property type="term" value="F:ABC-type ferric iron transporter activity"/>
    <property type="evidence" value="ECO:0007669"/>
    <property type="project" value="InterPro"/>
</dbReference>
<keyword evidence="2" id="KW-1003">Cell membrane</keyword>
<keyword evidence="8" id="KW-0472">Membrane</keyword>
<organism evidence="10 11">
    <name type="scientific">Campylobacter mucosalis CCUG 21559</name>
    <dbReference type="NCBI Taxonomy" id="1032067"/>
    <lineage>
        <taxon>Bacteria</taxon>
        <taxon>Pseudomonadati</taxon>
        <taxon>Campylobacterota</taxon>
        <taxon>Epsilonproteobacteria</taxon>
        <taxon>Campylobacterales</taxon>
        <taxon>Campylobacteraceae</taxon>
        <taxon>Campylobacter</taxon>
    </lineage>
</organism>
<dbReference type="InterPro" id="IPR015853">
    <property type="entry name" value="ABC_transpr_FbpC"/>
</dbReference>
<keyword evidence="6" id="KW-0408">Iron</keyword>
<evidence type="ECO:0000256" key="7">
    <source>
        <dbReference type="ARBA" id="ARBA00023065"/>
    </source>
</evidence>
<keyword evidence="7" id="KW-0406">Ion transport</keyword>
<evidence type="ECO:0000256" key="2">
    <source>
        <dbReference type="ARBA" id="ARBA00022475"/>
    </source>
</evidence>
<dbReference type="AlphaFoldDB" id="A0A6G5QIT5"/>
<dbReference type="GO" id="GO:0016887">
    <property type="term" value="F:ATP hydrolysis activity"/>
    <property type="evidence" value="ECO:0007669"/>
    <property type="project" value="InterPro"/>
</dbReference>
<evidence type="ECO:0000259" key="9">
    <source>
        <dbReference type="PROSITE" id="PS50893"/>
    </source>
</evidence>
<dbReference type="PROSITE" id="PS00211">
    <property type="entry name" value="ABC_TRANSPORTER_1"/>
    <property type="match status" value="1"/>
</dbReference>
<evidence type="ECO:0000256" key="5">
    <source>
        <dbReference type="ARBA" id="ARBA00022840"/>
    </source>
</evidence>
<accession>A0A6G5QIT5</accession>
<dbReference type="GO" id="GO:0016020">
    <property type="term" value="C:membrane"/>
    <property type="evidence" value="ECO:0007669"/>
    <property type="project" value="InterPro"/>
</dbReference>
<dbReference type="EMBL" id="CP012542">
    <property type="protein sequence ID" value="QCD45571.1"/>
    <property type="molecule type" value="Genomic_DNA"/>
</dbReference>
<evidence type="ECO:0000256" key="1">
    <source>
        <dbReference type="ARBA" id="ARBA00022448"/>
    </source>
</evidence>
<evidence type="ECO:0000313" key="10">
    <source>
        <dbReference type="EMBL" id="QCD45571.1"/>
    </source>
</evidence>
<reference evidence="10 11" key="1">
    <citation type="submission" date="2016-07" db="EMBL/GenBank/DDBJ databases">
        <title>Comparative genomics of the Campylobacter concisus group.</title>
        <authorList>
            <person name="Miller W.G."/>
            <person name="Yee E."/>
            <person name="Chapman M.H."/>
            <person name="Huynh S."/>
            <person name="Bono J.L."/>
            <person name="On S.L.W."/>
            <person name="StLeger J."/>
            <person name="Foster G."/>
            <person name="Parker C.T."/>
        </authorList>
    </citation>
    <scope>NUCLEOTIDE SEQUENCE [LARGE SCALE GENOMIC DNA]</scope>
    <source>
        <strain evidence="10 11">CCUG 21559</strain>
    </source>
</reference>
<dbReference type="InterPro" id="IPR017871">
    <property type="entry name" value="ABC_transporter-like_CS"/>
</dbReference>
<dbReference type="PROSITE" id="PS50893">
    <property type="entry name" value="ABC_TRANSPORTER_2"/>
    <property type="match status" value="1"/>
</dbReference>
<dbReference type="InterPro" id="IPR003593">
    <property type="entry name" value="AAA+_ATPase"/>
</dbReference>
<dbReference type="Pfam" id="PF00005">
    <property type="entry name" value="ABC_tran"/>
    <property type="match status" value="1"/>
</dbReference>
<dbReference type="PANTHER" id="PTHR42781:SF4">
    <property type="entry name" value="SPERMIDINE_PUTRESCINE IMPORT ATP-BINDING PROTEIN POTA"/>
    <property type="match status" value="1"/>
</dbReference>
<protein>
    <submittedName>
        <fullName evidence="10">Putative iron(III) ABC transporter, ATP-binding protein</fullName>
    </submittedName>
</protein>
<dbReference type="Proteomes" id="UP000503264">
    <property type="component" value="Chromosome"/>
</dbReference>
<evidence type="ECO:0000256" key="8">
    <source>
        <dbReference type="ARBA" id="ARBA00023136"/>
    </source>
</evidence>